<organism evidence="2">
    <name type="scientific">marine metagenome</name>
    <dbReference type="NCBI Taxonomy" id="408172"/>
    <lineage>
        <taxon>unclassified sequences</taxon>
        <taxon>metagenomes</taxon>
        <taxon>ecological metagenomes</taxon>
    </lineage>
</organism>
<accession>A0A381T3N8</accession>
<proteinExistence type="predicted"/>
<gene>
    <name evidence="2" type="ORF">METZ01_LOCUS63035</name>
</gene>
<evidence type="ECO:0000256" key="1">
    <source>
        <dbReference type="SAM" id="Phobius"/>
    </source>
</evidence>
<evidence type="ECO:0000313" key="2">
    <source>
        <dbReference type="EMBL" id="SVA10181.1"/>
    </source>
</evidence>
<protein>
    <submittedName>
        <fullName evidence="2">Uncharacterized protein</fullName>
    </submittedName>
</protein>
<keyword evidence="1" id="KW-1133">Transmembrane helix</keyword>
<feature type="transmembrane region" description="Helical" evidence="1">
    <location>
        <begin position="341"/>
        <end position="361"/>
    </location>
</feature>
<reference evidence="2" key="1">
    <citation type="submission" date="2018-05" db="EMBL/GenBank/DDBJ databases">
        <authorList>
            <person name="Lanie J.A."/>
            <person name="Ng W.-L."/>
            <person name="Kazmierczak K.M."/>
            <person name="Andrzejewski T.M."/>
            <person name="Davidsen T.M."/>
            <person name="Wayne K.J."/>
            <person name="Tettelin H."/>
            <person name="Glass J.I."/>
            <person name="Rusch D."/>
            <person name="Podicherti R."/>
            <person name="Tsui H.-C.T."/>
            <person name="Winkler M.E."/>
        </authorList>
    </citation>
    <scope>NUCLEOTIDE SEQUENCE</scope>
</reference>
<sequence length="576" mass="65659">MIGIVISDTFLITGVWSDADNDPTLHNVKQIDYTEPINDIIHKEGELSSVLGIALRRVSEAIPFSGQDIAVAISDEFLYHDSVETEIDLAREDYWDYVSWIEKKKNRSPYQKMSIFGQIYLPDEINIHTVSCPTTLIRTIKLSVSELGGKPYWMGPSSSVVIDAGYVSDAGMVIKKKNQYRFYMVKNCRFDHGIIAFTSGQPKIISSTESDEYTLGSFKLIQSDIDDIPIYSPDKLGRQALSCWERSDLRKMDPFEDVKLSSSISDSTNHYESNILTSLALGASSRHSFNFFDEEKISDFLFTEVFSEDKDIEREPFSLPQTPITKEKRVRKSDPITGGEMVWLLFALIVIMGLFFAMNYIKFRESINKPLFGGDDNYVIKKIDPVNLNERAKGTVDYDINMHLQSREISSVISKLFNSTELKMYNNLTITGTFISLEYMSGLNPDIEHIVGLETTSYSVESAGSDSTMFLWYYSFDFPELNKTEGITSGFGKDDFLTMIDTTVNDYTLKFFDQFYKTNRIYEPVLIWVRGIEDIKTTGNILTHSGPTVLFRKFVLFNEVDKPDPRAGFYVSFLDI</sequence>
<dbReference type="AlphaFoldDB" id="A0A381T3N8"/>
<name>A0A381T3N8_9ZZZZ</name>
<dbReference type="EMBL" id="UINC01003901">
    <property type="protein sequence ID" value="SVA10181.1"/>
    <property type="molecule type" value="Genomic_DNA"/>
</dbReference>
<keyword evidence="1" id="KW-0812">Transmembrane</keyword>
<keyword evidence="1" id="KW-0472">Membrane</keyword>